<dbReference type="RefSeq" id="WP_118648671.1">
    <property type="nucleotide sequence ID" value="NZ_CP060635.1"/>
</dbReference>
<dbReference type="Proteomes" id="UP000515860">
    <property type="component" value="Chromosome"/>
</dbReference>
<evidence type="ECO:0000313" key="2">
    <source>
        <dbReference type="EMBL" id="QNM10246.1"/>
    </source>
</evidence>
<name>A0A7G9GHG4_9FIRM</name>
<evidence type="ECO:0000256" key="1">
    <source>
        <dbReference type="SAM" id="MobiDB-lite"/>
    </source>
</evidence>
<dbReference type="EMBL" id="CP060635">
    <property type="protein sequence ID" value="QNM10246.1"/>
    <property type="molecule type" value="Genomic_DNA"/>
</dbReference>
<dbReference type="AlphaFoldDB" id="A0A7G9GHG4"/>
<feature type="compositionally biased region" description="Basic residues" evidence="1">
    <location>
        <begin position="133"/>
        <end position="142"/>
    </location>
</feature>
<sequence>MFDKLNYIRLSDKEYPIKCDMLVLERIQDEFGSLSDFENKLNGFVPAKDESGNYKRTEEGLLLGVYEMPDLKAVNQTLFLMVEEGLSIEAEEKDEPRRSLTKEQLLREVDLNPMELGKKLHEEFLRCFVRKNGKSTQRKTAVRKTEQKSLEK</sequence>
<keyword evidence="3" id="KW-1185">Reference proteome</keyword>
<organism evidence="2 3">
    <name type="scientific">Wansuia hejianensis</name>
    <dbReference type="NCBI Taxonomy" id="2763667"/>
    <lineage>
        <taxon>Bacteria</taxon>
        <taxon>Bacillati</taxon>
        <taxon>Bacillota</taxon>
        <taxon>Clostridia</taxon>
        <taxon>Lachnospirales</taxon>
        <taxon>Lachnospiraceae</taxon>
        <taxon>Wansuia</taxon>
    </lineage>
</organism>
<feature type="compositionally biased region" description="Basic and acidic residues" evidence="1">
    <location>
        <begin position="143"/>
        <end position="152"/>
    </location>
</feature>
<evidence type="ECO:0000313" key="3">
    <source>
        <dbReference type="Proteomes" id="UP000515860"/>
    </source>
</evidence>
<accession>A0A7G9GHG4</accession>
<reference evidence="2 3" key="1">
    <citation type="submission" date="2020-08" db="EMBL/GenBank/DDBJ databases">
        <authorList>
            <person name="Liu C."/>
            <person name="Sun Q."/>
        </authorList>
    </citation>
    <scope>NUCLEOTIDE SEQUENCE [LARGE SCALE GENOMIC DNA]</scope>
    <source>
        <strain evidence="2 3">NSJ-29</strain>
    </source>
</reference>
<gene>
    <name evidence="2" type="ORF">H9Q79_08280</name>
</gene>
<proteinExistence type="predicted"/>
<feature type="region of interest" description="Disordered" evidence="1">
    <location>
        <begin position="133"/>
        <end position="152"/>
    </location>
</feature>
<protein>
    <submittedName>
        <fullName evidence="2">Uncharacterized protein</fullName>
    </submittedName>
</protein>
<dbReference type="KEGG" id="whj:H9Q79_08280"/>